<comment type="subcellular location">
    <subcellularLocation>
        <location evidence="1">Nucleus</location>
    </subcellularLocation>
</comment>
<feature type="compositionally biased region" description="Basic and acidic residues" evidence="2">
    <location>
        <begin position="45"/>
        <end position="87"/>
    </location>
</feature>
<evidence type="ECO:0000256" key="2">
    <source>
        <dbReference type="SAM" id="MobiDB-lite"/>
    </source>
</evidence>
<reference evidence="3" key="1">
    <citation type="submission" date="2022-07" db="EMBL/GenBank/DDBJ databases">
        <title>Fungi with potential for degradation of polypropylene.</title>
        <authorList>
            <person name="Gostincar C."/>
        </authorList>
    </citation>
    <scope>NUCLEOTIDE SEQUENCE</scope>
    <source>
        <strain evidence="3">EXF-13287</strain>
    </source>
</reference>
<evidence type="ECO:0000256" key="1">
    <source>
        <dbReference type="RuleBase" id="RU364144"/>
    </source>
</evidence>
<keyword evidence="1" id="KW-0805">Transcription regulation</keyword>
<feature type="compositionally biased region" description="Acidic residues" evidence="2">
    <location>
        <begin position="1"/>
        <end position="32"/>
    </location>
</feature>
<feature type="compositionally biased region" description="Low complexity" evidence="2">
    <location>
        <begin position="126"/>
        <end position="143"/>
    </location>
</feature>
<gene>
    <name evidence="1" type="primary">MED8</name>
    <name evidence="3" type="ORF">NKR19_g8142</name>
</gene>
<comment type="subunit">
    <text evidence="1">Component of the Mediator complex.</text>
</comment>
<dbReference type="InterPro" id="IPR019364">
    <property type="entry name" value="Mediatior_Med8_fun/met"/>
</dbReference>
<dbReference type="GO" id="GO:0003712">
    <property type="term" value="F:transcription coregulator activity"/>
    <property type="evidence" value="ECO:0007669"/>
    <property type="project" value="InterPro"/>
</dbReference>
<comment type="function">
    <text evidence="1">Component of the Mediator complex, a coactivator involved in the regulated transcription of nearly all RNA polymerase II-dependent genes. Mediator functions as a bridge to convey information from gene-specific regulatory proteins to the basal RNA polymerase II transcription machinery. Mediator is recruited to promoters by direct interactions with regulatory proteins and serves as a scaffold for the assembly of a functional preinitiation complex with RNA polymerase II and the general transcription factors.</text>
</comment>
<comment type="caution">
    <text evidence="3">The sequence shown here is derived from an EMBL/GenBank/DDBJ whole genome shotgun (WGS) entry which is preliminary data.</text>
</comment>
<dbReference type="GO" id="GO:0016592">
    <property type="term" value="C:mediator complex"/>
    <property type="evidence" value="ECO:0007669"/>
    <property type="project" value="InterPro"/>
</dbReference>
<sequence length="182" mass="20467">KRKEEDEEDEEEEEEEEEDEEGYRPEDEDESGGDPLSNLWADVQESMKNRLEEFIMGESRDVYTSAEREMGVDKVRTGLKRDLKKEMEDEDEDEDEDDEEDEEMGGKDAGDGDEDVVMLGAGGQPAGKQAPQVQQQQQQDQVPKVKGEQLLWFASRGDFAIPANIGAGAAREARLGRRGPGR</sequence>
<feature type="region of interest" description="Disordered" evidence="2">
    <location>
        <begin position="162"/>
        <end position="182"/>
    </location>
</feature>
<organism evidence="3 4">
    <name type="scientific">Coniochaeta hoffmannii</name>
    <dbReference type="NCBI Taxonomy" id="91930"/>
    <lineage>
        <taxon>Eukaryota</taxon>
        <taxon>Fungi</taxon>
        <taxon>Dikarya</taxon>
        <taxon>Ascomycota</taxon>
        <taxon>Pezizomycotina</taxon>
        <taxon>Sordariomycetes</taxon>
        <taxon>Sordariomycetidae</taxon>
        <taxon>Coniochaetales</taxon>
        <taxon>Coniochaetaceae</taxon>
        <taxon>Coniochaeta</taxon>
    </lineage>
</organism>
<keyword evidence="1" id="KW-0804">Transcription</keyword>
<keyword evidence="1" id="KW-0010">Activator</keyword>
<evidence type="ECO:0000313" key="4">
    <source>
        <dbReference type="Proteomes" id="UP001174691"/>
    </source>
</evidence>
<dbReference type="EMBL" id="JANBVN010000157">
    <property type="protein sequence ID" value="KAJ9137604.1"/>
    <property type="molecule type" value="Genomic_DNA"/>
</dbReference>
<dbReference type="Proteomes" id="UP001174691">
    <property type="component" value="Unassembled WGS sequence"/>
</dbReference>
<feature type="compositionally biased region" description="Acidic residues" evidence="2">
    <location>
        <begin position="88"/>
        <end position="103"/>
    </location>
</feature>
<keyword evidence="4" id="KW-1185">Reference proteome</keyword>
<feature type="region of interest" description="Disordered" evidence="2">
    <location>
        <begin position="1"/>
        <end position="143"/>
    </location>
</feature>
<keyword evidence="1" id="KW-0539">Nucleus</keyword>
<dbReference type="AlphaFoldDB" id="A0AA38RIB5"/>
<accession>A0AA38RIB5</accession>
<protein>
    <recommendedName>
        <fullName evidence="1">Mediator of RNA polymerase II transcription subunit 8</fullName>
    </recommendedName>
    <alternativeName>
        <fullName evidence="1">Mediator complex subunit 8</fullName>
    </alternativeName>
</protein>
<comment type="similarity">
    <text evidence="1">Belongs to the Mediator complex subunit 8 family.</text>
</comment>
<dbReference type="Pfam" id="PF10232">
    <property type="entry name" value="Med8"/>
    <property type="match status" value="1"/>
</dbReference>
<feature type="non-terminal residue" evidence="3">
    <location>
        <position position="1"/>
    </location>
</feature>
<dbReference type="GO" id="GO:0006357">
    <property type="term" value="P:regulation of transcription by RNA polymerase II"/>
    <property type="evidence" value="ECO:0007669"/>
    <property type="project" value="InterPro"/>
</dbReference>
<evidence type="ECO:0000313" key="3">
    <source>
        <dbReference type="EMBL" id="KAJ9137604.1"/>
    </source>
</evidence>
<proteinExistence type="inferred from homology"/>
<name>A0AA38RIB5_9PEZI</name>